<protein>
    <submittedName>
        <fullName evidence="1">Calcineurin B-like protein</fullName>
    </submittedName>
</protein>
<dbReference type="EMBL" id="CM051398">
    <property type="protein sequence ID" value="KAJ4717910.1"/>
    <property type="molecule type" value="Genomic_DNA"/>
</dbReference>
<reference evidence="1 2" key="1">
    <citation type="journal article" date="2023" name="Science">
        <title>Complex scaffold remodeling in plant triterpene biosynthesis.</title>
        <authorList>
            <person name="De La Pena R."/>
            <person name="Hodgson H."/>
            <person name="Liu J.C."/>
            <person name="Stephenson M.J."/>
            <person name="Martin A.C."/>
            <person name="Owen C."/>
            <person name="Harkess A."/>
            <person name="Leebens-Mack J."/>
            <person name="Jimenez L.E."/>
            <person name="Osbourn A."/>
            <person name="Sattely E.S."/>
        </authorList>
    </citation>
    <scope>NUCLEOTIDE SEQUENCE [LARGE SCALE GENOMIC DNA]</scope>
    <source>
        <strain evidence="2">cv. JPN11</strain>
        <tissue evidence="1">Leaf</tissue>
    </source>
</reference>
<dbReference type="Proteomes" id="UP001164539">
    <property type="component" value="Chromosome 5"/>
</dbReference>
<comment type="caution">
    <text evidence="1">The sequence shown here is derived from an EMBL/GenBank/DDBJ whole genome shotgun (WGS) entry which is preliminary data.</text>
</comment>
<organism evidence="1 2">
    <name type="scientific">Melia azedarach</name>
    <name type="common">Chinaberry tree</name>
    <dbReference type="NCBI Taxonomy" id="155640"/>
    <lineage>
        <taxon>Eukaryota</taxon>
        <taxon>Viridiplantae</taxon>
        <taxon>Streptophyta</taxon>
        <taxon>Embryophyta</taxon>
        <taxon>Tracheophyta</taxon>
        <taxon>Spermatophyta</taxon>
        <taxon>Magnoliopsida</taxon>
        <taxon>eudicotyledons</taxon>
        <taxon>Gunneridae</taxon>
        <taxon>Pentapetalae</taxon>
        <taxon>rosids</taxon>
        <taxon>malvids</taxon>
        <taxon>Sapindales</taxon>
        <taxon>Meliaceae</taxon>
        <taxon>Melia</taxon>
    </lineage>
</organism>
<accession>A0ACC1Y2J9</accession>
<name>A0ACC1Y2J9_MELAZ</name>
<sequence>MWKIYSGEEAINMEGIHLGSSSSYNLWAVFLPFISLIEDLIFSLTGCFDHQRPPKLHYTFNDLVRIANNSPFNINEVEALHELFKKLSGSIIDDGLIHKEELRLALLKTTAGENLFLDRVFDLFDEKKNGVIEFEEFVRALSIFHPSTPLDDKIDFAFKLYDLRQTGYIEKQEVDKANGGSHIARTGLKLSNGSLRDIIDQKFLDADIDRDGKINKEEWNSFSLRHPALLKNTTLPFLNRNITTVFPSFIFNTGADDREFGCNVRYQEG</sequence>
<proteinExistence type="predicted"/>
<gene>
    <name evidence="1" type="ORF">OWV82_009663</name>
</gene>
<evidence type="ECO:0000313" key="2">
    <source>
        <dbReference type="Proteomes" id="UP001164539"/>
    </source>
</evidence>
<keyword evidence="2" id="KW-1185">Reference proteome</keyword>
<evidence type="ECO:0000313" key="1">
    <source>
        <dbReference type="EMBL" id="KAJ4717910.1"/>
    </source>
</evidence>